<gene>
    <name evidence="1" type="ORF">QJ048_16495</name>
</gene>
<protein>
    <submittedName>
        <fullName evidence="1">Uncharacterized protein</fullName>
    </submittedName>
</protein>
<dbReference type="RefSeq" id="WP_282335504.1">
    <property type="nucleotide sequence ID" value="NZ_JASBRG010000007.1"/>
</dbReference>
<accession>A0ABT6RG49</accession>
<organism evidence="1 2">
    <name type="scientific">Pinibacter soli</name>
    <dbReference type="NCBI Taxonomy" id="3044211"/>
    <lineage>
        <taxon>Bacteria</taxon>
        <taxon>Pseudomonadati</taxon>
        <taxon>Bacteroidota</taxon>
        <taxon>Chitinophagia</taxon>
        <taxon>Chitinophagales</taxon>
        <taxon>Chitinophagaceae</taxon>
        <taxon>Pinibacter</taxon>
    </lineage>
</organism>
<evidence type="ECO:0000313" key="1">
    <source>
        <dbReference type="EMBL" id="MDI3321396.1"/>
    </source>
</evidence>
<reference evidence="1 2" key="1">
    <citation type="submission" date="2023-05" db="EMBL/GenBank/DDBJ databases">
        <title>Genome sequence of Pinibacter sp. MAH-24.</title>
        <authorList>
            <person name="Huq M.A."/>
        </authorList>
    </citation>
    <scope>NUCLEOTIDE SEQUENCE [LARGE SCALE GENOMIC DNA]</scope>
    <source>
        <strain evidence="1 2">MAH-24</strain>
    </source>
</reference>
<comment type="caution">
    <text evidence="1">The sequence shown here is derived from an EMBL/GenBank/DDBJ whole genome shotgun (WGS) entry which is preliminary data.</text>
</comment>
<proteinExistence type="predicted"/>
<dbReference type="Proteomes" id="UP001226434">
    <property type="component" value="Unassembled WGS sequence"/>
</dbReference>
<name>A0ABT6RG49_9BACT</name>
<keyword evidence="2" id="KW-1185">Reference proteome</keyword>
<evidence type="ECO:0000313" key="2">
    <source>
        <dbReference type="Proteomes" id="UP001226434"/>
    </source>
</evidence>
<dbReference type="EMBL" id="JASBRG010000007">
    <property type="protein sequence ID" value="MDI3321396.1"/>
    <property type="molecule type" value="Genomic_DNA"/>
</dbReference>
<sequence>MHFIIRKFFILGIWILVLNTGYSQVWGTNNSRSETRDDASVVTQNGSSVPSGFFETYNPINYPAGASGLWHLLGIRYSNSSNNPVNLIGMQFAGSAFGKICISGSHHIILHSRGQEF</sequence>